<name>A0A652YX61_NOCGL</name>
<dbReference type="AlphaFoldDB" id="A0A652YX61"/>
<reference evidence="1" key="1">
    <citation type="submission" date="2019-07" db="EMBL/GenBank/DDBJ databases">
        <title>Genomic Encyclopedia of Type Strains, Phase IV (KMG-IV): sequencing the most valuable type-strain genomes for metagenomic binning, comparative biology and taxonomic classification.</title>
        <authorList>
            <person name="Goeker M."/>
        </authorList>
    </citation>
    <scope>NUCLEOTIDE SEQUENCE</scope>
    <source>
        <strain evidence="1">DSM 44596</strain>
    </source>
</reference>
<comment type="caution">
    <text evidence="1">The sequence shown here is derived from an EMBL/GenBank/DDBJ whole genome shotgun (WGS) entry which is preliminary data.</text>
</comment>
<sequence>MSGPERIDLGMAAETVADAALAVHGVAALHGGEFGEVGTYLPGKRVTGVVIDENGCNVHISVAYPANVVTVAQHVRDAVGQVVDVPITVTVGDVSHPDDQLAPLIEERN</sequence>
<organism evidence="1">
    <name type="scientific">Nocardia globerula</name>
    <dbReference type="NCBI Taxonomy" id="1818"/>
    <lineage>
        <taxon>Bacteria</taxon>
        <taxon>Bacillati</taxon>
        <taxon>Actinomycetota</taxon>
        <taxon>Actinomycetes</taxon>
        <taxon>Mycobacteriales</taxon>
        <taxon>Nocardiaceae</taxon>
        <taxon>Nocardia</taxon>
    </lineage>
</organism>
<proteinExistence type="predicted"/>
<dbReference type="EMBL" id="VNIQ01000001">
    <property type="protein sequence ID" value="TYQ08148.1"/>
    <property type="molecule type" value="Genomic_DNA"/>
</dbReference>
<protein>
    <submittedName>
        <fullName evidence="1">Uncharacterized protein</fullName>
    </submittedName>
</protein>
<evidence type="ECO:0000313" key="1">
    <source>
        <dbReference type="EMBL" id="TYQ08148.1"/>
    </source>
</evidence>
<gene>
    <name evidence="1" type="ORF">FNL38_101519</name>
</gene>
<accession>A0A652YX61</accession>